<dbReference type="Gene3D" id="3.30.230.10">
    <property type="match status" value="1"/>
</dbReference>
<name>A0A1W2GJU2_REIFA</name>
<evidence type="ECO:0000256" key="5">
    <source>
        <dbReference type="ARBA" id="ARBA00022777"/>
    </source>
</evidence>
<dbReference type="AlphaFoldDB" id="A0A1W2GJU2"/>
<dbReference type="Gene3D" id="3.30.70.890">
    <property type="entry name" value="GHMP kinase, C-terminal domain"/>
    <property type="match status" value="1"/>
</dbReference>
<dbReference type="InterPro" id="IPR014721">
    <property type="entry name" value="Ribsml_uS5_D2-typ_fold_subgr"/>
</dbReference>
<dbReference type="PANTHER" id="PTHR20861">
    <property type="entry name" value="HOMOSERINE/4-DIPHOSPHOCYTIDYL-2-C-METHYL-D-ERYTHRITOL KINASE"/>
    <property type="match status" value="1"/>
</dbReference>
<evidence type="ECO:0000256" key="6">
    <source>
        <dbReference type="ARBA" id="ARBA00022840"/>
    </source>
</evidence>
<dbReference type="InterPro" id="IPR036554">
    <property type="entry name" value="GHMP_kinase_C_sf"/>
</dbReference>
<dbReference type="STRING" id="692418.SAMN04488029_3050"/>
<evidence type="ECO:0000313" key="11">
    <source>
        <dbReference type="EMBL" id="SMD36752.1"/>
    </source>
</evidence>
<keyword evidence="2 7" id="KW-0808">Transferase</keyword>
<comment type="caution">
    <text evidence="7">Lacks conserved residue(s) required for the propagation of feature annotation.</text>
</comment>
<keyword evidence="3 7" id="KW-0791">Threonine biosynthesis</keyword>
<dbReference type="InterPro" id="IPR013750">
    <property type="entry name" value="GHMP_kinase_C_dom"/>
</dbReference>
<comment type="pathway">
    <text evidence="7">Amino-acid biosynthesis; L-threonine biosynthesis; L-threonine from L-aspartate: step 4/5.</text>
</comment>
<dbReference type="GO" id="GO:0004413">
    <property type="term" value="F:homoserine kinase activity"/>
    <property type="evidence" value="ECO:0007669"/>
    <property type="project" value="UniProtKB-UniRule"/>
</dbReference>
<comment type="subcellular location">
    <subcellularLocation>
        <location evidence="7">Cytoplasm</location>
    </subcellularLocation>
</comment>
<protein>
    <recommendedName>
        <fullName evidence="7 8">Homoserine kinase</fullName>
        <shortName evidence="7">HK</shortName>
        <shortName evidence="7">HSK</shortName>
        <ecNumber evidence="7 8">2.7.1.39</ecNumber>
    </recommendedName>
</protein>
<dbReference type="HAMAP" id="MF_00384">
    <property type="entry name" value="Homoser_kinase"/>
    <property type="match status" value="1"/>
</dbReference>
<evidence type="ECO:0000259" key="9">
    <source>
        <dbReference type="Pfam" id="PF00288"/>
    </source>
</evidence>
<sequence length="307" mass="32768">MFDKIKIFSPATVANVGCGYDVLGFALDGIGEEMEVSKRNDGKLVIDEIIGFDLPKDPLVNTATVAAQALLDAAGSKQGFSFTIKKTINPGSGMGTSASSSAGGVFALNELLGRPFTPSQLVEFAMEGEKAVSKKAHADNVAPNLLGGFTLVRSYDPLDILTLPVPEELYVTVVHPQVEVKTTDAKKILKKQVDLSVAVQQWGNVGGLVSGLYESDYDLIGRSMVDVIVEPIRKILIPLYDDVKAKALEEGALGCSIAGSGPSIFAFSKGEETALKIKNMMQVKYDEVGILAYTYMSKIGKEGVRII</sequence>
<keyword evidence="7" id="KW-0963">Cytoplasm</keyword>
<dbReference type="GO" id="GO:0009088">
    <property type="term" value="P:threonine biosynthetic process"/>
    <property type="evidence" value="ECO:0007669"/>
    <property type="project" value="UniProtKB-UniRule"/>
</dbReference>
<organism evidence="11 12">
    <name type="scientific">Reichenbachiella faecimaris</name>
    <dbReference type="NCBI Taxonomy" id="692418"/>
    <lineage>
        <taxon>Bacteria</taxon>
        <taxon>Pseudomonadati</taxon>
        <taxon>Bacteroidota</taxon>
        <taxon>Cytophagia</taxon>
        <taxon>Cytophagales</taxon>
        <taxon>Reichenbachiellaceae</taxon>
        <taxon>Reichenbachiella</taxon>
    </lineage>
</organism>
<dbReference type="GO" id="GO:0005737">
    <property type="term" value="C:cytoplasm"/>
    <property type="evidence" value="ECO:0007669"/>
    <property type="project" value="UniProtKB-SubCell"/>
</dbReference>
<evidence type="ECO:0000256" key="3">
    <source>
        <dbReference type="ARBA" id="ARBA00022697"/>
    </source>
</evidence>
<evidence type="ECO:0000256" key="7">
    <source>
        <dbReference type="HAMAP-Rule" id="MF_00384"/>
    </source>
</evidence>
<feature type="domain" description="GHMP kinase N-terminal" evidence="9">
    <location>
        <begin position="61"/>
        <end position="148"/>
    </location>
</feature>
<dbReference type="Pfam" id="PF00288">
    <property type="entry name" value="GHMP_kinases_N"/>
    <property type="match status" value="1"/>
</dbReference>
<keyword evidence="5 7" id="KW-0418">Kinase</keyword>
<comment type="catalytic activity">
    <reaction evidence="7">
        <text>L-homoserine + ATP = O-phospho-L-homoserine + ADP + H(+)</text>
        <dbReference type="Rhea" id="RHEA:13985"/>
        <dbReference type="ChEBI" id="CHEBI:15378"/>
        <dbReference type="ChEBI" id="CHEBI:30616"/>
        <dbReference type="ChEBI" id="CHEBI:57476"/>
        <dbReference type="ChEBI" id="CHEBI:57590"/>
        <dbReference type="ChEBI" id="CHEBI:456216"/>
        <dbReference type="EC" id="2.7.1.39"/>
    </reaction>
</comment>
<gene>
    <name evidence="7" type="primary">thrB</name>
    <name evidence="11" type="ORF">SAMN04488029_3050</name>
</gene>
<reference evidence="11 12" key="1">
    <citation type="submission" date="2017-04" db="EMBL/GenBank/DDBJ databases">
        <authorList>
            <person name="Afonso C.L."/>
            <person name="Miller P.J."/>
            <person name="Scott M.A."/>
            <person name="Spackman E."/>
            <person name="Goraichik I."/>
            <person name="Dimitrov K.M."/>
            <person name="Suarez D.L."/>
            <person name="Swayne D.E."/>
        </authorList>
    </citation>
    <scope>NUCLEOTIDE SEQUENCE [LARGE SCALE GENOMIC DNA]</scope>
    <source>
        <strain evidence="11 12">DSM 26133</strain>
    </source>
</reference>
<dbReference type="SUPFAM" id="SSF55060">
    <property type="entry name" value="GHMP Kinase, C-terminal domain"/>
    <property type="match status" value="1"/>
</dbReference>
<evidence type="ECO:0000259" key="10">
    <source>
        <dbReference type="Pfam" id="PF08544"/>
    </source>
</evidence>
<dbReference type="GO" id="GO:0005524">
    <property type="term" value="F:ATP binding"/>
    <property type="evidence" value="ECO:0007669"/>
    <property type="project" value="UniProtKB-UniRule"/>
</dbReference>
<evidence type="ECO:0000256" key="8">
    <source>
        <dbReference type="NCBIfam" id="TIGR00191"/>
    </source>
</evidence>
<dbReference type="PIRSF" id="PIRSF000676">
    <property type="entry name" value="Homoser_kin"/>
    <property type="match status" value="1"/>
</dbReference>
<dbReference type="OrthoDB" id="9769912at2"/>
<dbReference type="UniPathway" id="UPA00050">
    <property type="reaction ID" value="UER00064"/>
</dbReference>
<keyword evidence="4 7" id="KW-0547">Nucleotide-binding</keyword>
<dbReference type="Pfam" id="PF08544">
    <property type="entry name" value="GHMP_kinases_C"/>
    <property type="match status" value="1"/>
</dbReference>
<dbReference type="EC" id="2.7.1.39" evidence="7 8"/>
<dbReference type="RefSeq" id="WP_084373690.1">
    <property type="nucleotide sequence ID" value="NZ_FWYF01000003.1"/>
</dbReference>
<keyword evidence="6 7" id="KW-0067">ATP-binding</keyword>
<evidence type="ECO:0000313" key="12">
    <source>
        <dbReference type="Proteomes" id="UP000192472"/>
    </source>
</evidence>
<dbReference type="Proteomes" id="UP000192472">
    <property type="component" value="Unassembled WGS sequence"/>
</dbReference>
<comment type="function">
    <text evidence="7">Catalyzes the ATP-dependent phosphorylation of L-homoserine to L-homoserine phosphate.</text>
</comment>
<evidence type="ECO:0000256" key="2">
    <source>
        <dbReference type="ARBA" id="ARBA00022679"/>
    </source>
</evidence>
<accession>A0A1W2GJU2</accession>
<dbReference type="NCBIfam" id="TIGR00191">
    <property type="entry name" value="thrB"/>
    <property type="match status" value="1"/>
</dbReference>
<evidence type="ECO:0000256" key="1">
    <source>
        <dbReference type="ARBA" id="ARBA00022605"/>
    </source>
</evidence>
<evidence type="ECO:0000256" key="4">
    <source>
        <dbReference type="ARBA" id="ARBA00022741"/>
    </source>
</evidence>
<dbReference type="NCBIfam" id="NF002288">
    <property type="entry name" value="PRK01212.1-4"/>
    <property type="match status" value="1"/>
</dbReference>
<dbReference type="InterPro" id="IPR000870">
    <property type="entry name" value="Homoserine_kinase"/>
</dbReference>
<dbReference type="SUPFAM" id="SSF54211">
    <property type="entry name" value="Ribosomal protein S5 domain 2-like"/>
    <property type="match status" value="1"/>
</dbReference>
<comment type="similarity">
    <text evidence="7">Belongs to the GHMP kinase family. Homoserine kinase subfamily.</text>
</comment>
<dbReference type="InterPro" id="IPR020568">
    <property type="entry name" value="Ribosomal_Su5_D2-typ_SF"/>
</dbReference>
<keyword evidence="12" id="KW-1185">Reference proteome</keyword>
<dbReference type="PRINTS" id="PR00958">
    <property type="entry name" value="HOMSERKINASE"/>
</dbReference>
<dbReference type="EMBL" id="FWYF01000003">
    <property type="protein sequence ID" value="SMD36752.1"/>
    <property type="molecule type" value="Genomic_DNA"/>
</dbReference>
<feature type="domain" description="GHMP kinase C-terminal" evidence="10">
    <location>
        <begin position="209"/>
        <end position="282"/>
    </location>
</feature>
<keyword evidence="1 7" id="KW-0028">Amino-acid biosynthesis</keyword>
<dbReference type="InterPro" id="IPR006204">
    <property type="entry name" value="GHMP_kinase_N_dom"/>
</dbReference>
<dbReference type="PANTHER" id="PTHR20861:SF1">
    <property type="entry name" value="HOMOSERINE KINASE"/>
    <property type="match status" value="1"/>
</dbReference>
<proteinExistence type="inferred from homology"/>